<dbReference type="EMBL" id="FWXR01000002">
    <property type="protein sequence ID" value="SMC44768.1"/>
    <property type="molecule type" value="Genomic_DNA"/>
</dbReference>
<feature type="signal peptide" evidence="1">
    <location>
        <begin position="1"/>
        <end position="21"/>
    </location>
</feature>
<keyword evidence="4" id="KW-1185">Reference proteome</keyword>
<dbReference type="RefSeq" id="WP_170923159.1">
    <property type="nucleotide sequence ID" value="NZ_FWXR01000002.1"/>
</dbReference>
<feature type="domain" description="PRC-barrel" evidence="2">
    <location>
        <begin position="59"/>
        <end position="127"/>
    </location>
</feature>
<dbReference type="Pfam" id="PF05239">
    <property type="entry name" value="PRC"/>
    <property type="match status" value="1"/>
</dbReference>
<dbReference type="PANTHER" id="PTHR36505">
    <property type="entry name" value="BLR1072 PROTEIN"/>
    <property type="match status" value="1"/>
</dbReference>
<evidence type="ECO:0000256" key="1">
    <source>
        <dbReference type="SAM" id="SignalP"/>
    </source>
</evidence>
<evidence type="ECO:0000259" key="2">
    <source>
        <dbReference type="Pfam" id="PF05239"/>
    </source>
</evidence>
<evidence type="ECO:0000313" key="4">
    <source>
        <dbReference type="Proteomes" id="UP000192656"/>
    </source>
</evidence>
<dbReference type="InterPro" id="IPR011033">
    <property type="entry name" value="PRC_barrel-like_sf"/>
</dbReference>
<keyword evidence="1" id="KW-0732">Signal</keyword>
<name>A0A1W1Z9Y0_9HYPH</name>
<evidence type="ECO:0000313" key="3">
    <source>
        <dbReference type="EMBL" id="SMC44768.1"/>
    </source>
</evidence>
<dbReference type="AlphaFoldDB" id="A0A1W1Z9Y0"/>
<dbReference type="SUPFAM" id="SSF50346">
    <property type="entry name" value="PRC-barrel domain"/>
    <property type="match status" value="1"/>
</dbReference>
<gene>
    <name evidence="3" type="ORF">SAMN06297251_102274</name>
</gene>
<dbReference type="InterPro" id="IPR027275">
    <property type="entry name" value="PRC-brl_dom"/>
</dbReference>
<accession>A0A1W1Z9Y0</accession>
<protein>
    <submittedName>
        <fullName evidence="3">PRC-barrel domain-containing protein</fullName>
    </submittedName>
</protein>
<sequence>MKRMTVAIALFGLTMASAQQAAAQDQTSGTATPSASANVLVPIEKDDVPVNSLNLMVDQVEDLDVIGADGKAIGEVEDVLGDQTGQPKAVVVEVGGFLGVGEKNVILMLNDVSLDMGKLRTQLTKEQIETLPEYGG</sequence>
<reference evidence="3 4" key="1">
    <citation type="submission" date="2017-04" db="EMBL/GenBank/DDBJ databases">
        <authorList>
            <person name="Afonso C.L."/>
            <person name="Miller P.J."/>
            <person name="Scott M.A."/>
            <person name="Spackman E."/>
            <person name="Goraichik I."/>
            <person name="Dimitrov K.M."/>
            <person name="Suarez D.L."/>
            <person name="Swayne D.E."/>
        </authorList>
    </citation>
    <scope>NUCLEOTIDE SEQUENCE [LARGE SCALE GENOMIC DNA]</scope>
    <source>
        <strain evidence="3 4">CGMCC 1.10972</strain>
    </source>
</reference>
<organism evidence="3 4">
    <name type="scientific">Fulvimarina manganoxydans</name>
    <dbReference type="NCBI Taxonomy" id="937218"/>
    <lineage>
        <taxon>Bacteria</taxon>
        <taxon>Pseudomonadati</taxon>
        <taxon>Pseudomonadota</taxon>
        <taxon>Alphaproteobacteria</taxon>
        <taxon>Hyphomicrobiales</taxon>
        <taxon>Aurantimonadaceae</taxon>
        <taxon>Fulvimarina</taxon>
    </lineage>
</organism>
<dbReference type="Proteomes" id="UP000192656">
    <property type="component" value="Unassembled WGS sequence"/>
</dbReference>
<dbReference type="Gene3D" id="2.30.30.240">
    <property type="entry name" value="PRC-barrel domain"/>
    <property type="match status" value="1"/>
</dbReference>
<dbReference type="PANTHER" id="PTHR36505:SF1">
    <property type="entry name" value="BLR1072 PROTEIN"/>
    <property type="match status" value="1"/>
</dbReference>
<proteinExistence type="predicted"/>
<feature type="chain" id="PRO_5012958347" evidence="1">
    <location>
        <begin position="22"/>
        <end position="136"/>
    </location>
</feature>